<gene>
    <name evidence="2" type="ORF">B9479_008191</name>
</gene>
<keyword evidence="1" id="KW-0812">Transmembrane</keyword>
<dbReference type="AlphaFoldDB" id="A0A5D3AMI0"/>
<evidence type="ECO:0000313" key="2">
    <source>
        <dbReference type="EMBL" id="TYJ51253.1"/>
    </source>
</evidence>
<reference evidence="2 3" key="1">
    <citation type="submission" date="2017-05" db="EMBL/GenBank/DDBJ databases">
        <title>The Genome Sequence of Tsuchiyaea wingfieldii DSM 27421.</title>
        <authorList>
            <person name="Cuomo C."/>
            <person name="Passer A."/>
            <person name="Billmyre B."/>
            <person name="Heitman J."/>
        </authorList>
    </citation>
    <scope>NUCLEOTIDE SEQUENCE [LARGE SCALE GENOMIC DNA]</scope>
    <source>
        <strain evidence="2 3">DSM 27421</strain>
    </source>
</reference>
<feature type="transmembrane region" description="Helical" evidence="1">
    <location>
        <begin position="17"/>
        <end position="35"/>
    </location>
</feature>
<keyword evidence="3" id="KW-1185">Reference proteome</keyword>
<evidence type="ECO:0000313" key="3">
    <source>
        <dbReference type="Proteomes" id="UP000322245"/>
    </source>
</evidence>
<evidence type="ECO:0000256" key="1">
    <source>
        <dbReference type="SAM" id="Phobius"/>
    </source>
</evidence>
<sequence length="131" mass="15134">MPTTTNNNLSANNLDNTIILVLVYLAVWVVCFRVLRKPERRRIHDGYWNVERQINEWLSFRRHGIRQSLGIDAREFLVIRDYLVDIGVEMETEGVTAEARLAMALWVLRKGSSFSEAAEDLAQRADDTVWG</sequence>
<accession>A0A5D3AMI0</accession>
<feature type="non-terminal residue" evidence="2">
    <location>
        <position position="131"/>
    </location>
</feature>
<dbReference type="EMBL" id="NIDF01000308">
    <property type="protein sequence ID" value="TYJ51253.1"/>
    <property type="molecule type" value="Genomic_DNA"/>
</dbReference>
<proteinExistence type="predicted"/>
<keyword evidence="1" id="KW-0472">Membrane</keyword>
<protein>
    <submittedName>
        <fullName evidence="2">Uncharacterized protein</fullName>
    </submittedName>
</protein>
<comment type="caution">
    <text evidence="2">The sequence shown here is derived from an EMBL/GenBank/DDBJ whole genome shotgun (WGS) entry which is preliminary data.</text>
</comment>
<name>A0A5D3AMI0_9TREE</name>
<organism evidence="2 3">
    <name type="scientific">Cryptococcus floricola</name>
    <dbReference type="NCBI Taxonomy" id="2591691"/>
    <lineage>
        <taxon>Eukaryota</taxon>
        <taxon>Fungi</taxon>
        <taxon>Dikarya</taxon>
        <taxon>Basidiomycota</taxon>
        <taxon>Agaricomycotina</taxon>
        <taxon>Tremellomycetes</taxon>
        <taxon>Tremellales</taxon>
        <taxon>Cryptococcaceae</taxon>
        <taxon>Cryptococcus</taxon>
    </lineage>
</organism>
<keyword evidence="1" id="KW-1133">Transmembrane helix</keyword>
<dbReference type="Proteomes" id="UP000322245">
    <property type="component" value="Unassembled WGS sequence"/>
</dbReference>